<evidence type="ECO:0000313" key="5">
    <source>
        <dbReference type="Proteomes" id="UP001597362"/>
    </source>
</evidence>
<dbReference type="PANTHER" id="PTHR33393">
    <property type="entry name" value="POLYGLUTAMINE SYNTHESIS ACCESSORY PROTEIN RV0574C-RELATED"/>
    <property type="match status" value="1"/>
</dbReference>
<proteinExistence type="inferred from homology"/>
<evidence type="ECO:0000256" key="1">
    <source>
        <dbReference type="ARBA" id="ARBA00005662"/>
    </source>
</evidence>
<keyword evidence="2" id="KW-0812">Transmembrane</keyword>
<dbReference type="Gene3D" id="3.60.21.10">
    <property type="match status" value="1"/>
</dbReference>
<dbReference type="EMBL" id="JBHUHO010000029">
    <property type="protein sequence ID" value="MFD2115889.1"/>
    <property type="molecule type" value="Genomic_DNA"/>
</dbReference>
<dbReference type="SMART" id="SM00854">
    <property type="entry name" value="PGA_cap"/>
    <property type="match status" value="1"/>
</dbReference>
<dbReference type="InterPro" id="IPR019079">
    <property type="entry name" value="Capsule_synth_CapA"/>
</dbReference>
<keyword evidence="2" id="KW-0472">Membrane</keyword>
<evidence type="ECO:0000259" key="3">
    <source>
        <dbReference type="SMART" id="SM00854"/>
    </source>
</evidence>
<keyword evidence="5" id="KW-1185">Reference proteome</keyword>
<organism evidence="4 5">
    <name type="scientific">Paenibacillus yanchengensis</name>
    <dbReference type="NCBI Taxonomy" id="2035833"/>
    <lineage>
        <taxon>Bacteria</taxon>
        <taxon>Bacillati</taxon>
        <taxon>Bacillota</taxon>
        <taxon>Bacilli</taxon>
        <taxon>Bacillales</taxon>
        <taxon>Paenibacillaceae</taxon>
        <taxon>Paenibacillus</taxon>
    </lineage>
</organism>
<evidence type="ECO:0000256" key="2">
    <source>
        <dbReference type="SAM" id="Phobius"/>
    </source>
</evidence>
<feature type="domain" description="Capsule synthesis protein CapA" evidence="3">
    <location>
        <begin position="79"/>
        <end position="331"/>
    </location>
</feature>
<dbReference type="CDD" id="cd07381">
    <property type="entry name" value="MPP_CapA"/>
    <property type="match status" value="1"/>
</dbReference>
<keyword evidence="2" id="KW-1133">Transmembrane helix</keyword>
<dbReference type="RefSeq" id="WP_377771519.1">
    <property type="nucleotide sequence ID" value="NZ_JBHUHO010000029.1"/>
</dbReference>
<feature type="transmembrane region" description="Helical" evidence="2">
    <location>
        <begin position="12"/>
        <end position="31"/>
    </location>
</feature>
<sequence length="419" mass="46754">MNKRNKSSLTKRIMMIIVFSLGLFGAFYVFIFNTSSKLSDHITMQTTPQPTEQFITTPPPTPTPVVPSATPKLQYTEAVWIGAGDIMSHKPQLPGSYIAAEQRYNFDPIFANVAPILKTGDFVMANLETPIAGKDVGYSGYPLFNAPDELAEALKHAGFNILSTANNHSLDQGEQGLLQTMKTLDKLDVHYVGTALSDEMTKKQVIVEKNNITMGLLAYTYGTNGIAIPAGKPYLVNLIDEQKIKSDITQLKDAGVDIITVALHFGIEYDPIPSEEQKQLARKLVDAGADIIAGSHPHVIQPYEVIETFTSAGKKKKALIIYSLGNFISNQRGDTKDYGVLYKVNLKKELTSNFTELTDITAIPTWVHRYKPDQYYRYRILPVEQVLQQQQDPLLAPNDYKQLKSDFAMLKTRLESMKQ</sequence>
<reference evidence="5" key="1">
    <citation type="journal article" date="2019" name="Int. J. Syst. Evol. Microbiol.">
        <title>The Global Catalogue of Microorganisms (GCM) 10K type strain sequencing project: providing services to taxonomists for standard genome sequencing and annotation.</title>
        <authorList>
            <consortium name="The Broad Institute Genomics Platform"/>
            <consortium name="The Broad Institute Genome Sequencing Center for Infectious Disease"/>
            <person name="Wu L."/>
            <person name="Ma J."/>
        </authorList>
    </citation>
    <scope>NUCLEOTIDE SEQUENCE [LARGE SCALE GENOMIC DNA]</scope>
    <source>
        <strain evidence="5">GH52</strain>
    </source>
</reference>
<dbReference type="InterPro" id="IPR052169">
    <property type="entry name" value="CW_Biosynth-Accessory"/>
</dbReference>
<dbReference type="PANTHER" id="PTHR33393:SF12">
    <property type="entry name" value="CAPSULE BIOSYNTHESIS PROTEIN CAPA"/>
    <property type="match status" value="1"/>
</dbReference>
<comment type="caution">
    <text evidence="4">The sequence shown here is derived from an EMBL/GenBank/DDBJ whole genome shotgun (WGS) entry which is preliminary data.</text>
</comment>
<protein>
    <submittedName>
        <fullName evidence="4">CapA family protein</fullName>
    </submittedName>
</protein>
<dbReference type="SUPFAM" id="SSF56300">
    <property type="entry name" value="Metallo-dependent phosphatases"/>
    <property type="match status" value="1"/>
</dbReference>
<gene>
    <name evidence="4" type="ORF">ACFSJH_09160</name>
</gene>
<dbReference type="Pfam" id="PF09587">
    <property type="entry name" value="PGA_cap"/>
    <property type="match status" value="1"/>
</dbReference>
<evidence type="ECO:0000313" key="4">
    <source>
        <dbReference type="EMBL" id="MFD2115889.1"/>
    </source>
</evidence>
<dbReference type="InterPro" id="IPR029052">
    <property type="entry name" value="Metallo-depent_PP-like"/>
</dbReference>
<dbReference type="Proteomes" id="UP001597362">
    <property type="component" value="Unassembled WGS sequence"/>
</dbReference>
<accession>A0ABW4YK27</accession>
<name>A0ABW4YK27_9BACL</name>
<comment type="similarity">
    <text evidence="1">Belongs to the CapA family.</text>
</comment>